<dbReference type="HOGENOM" id="CLU_014015_0_1_6"/>
<evidence type="ECO:0000256" key="2">
    <source>
        <dbReference type="ARBA" id="ARBA00006706"/>
    </source>
</evidence>
<evidence type="ECO:0000256" key="1">
    <source>
        <dbReference type="ARBA" id="ARBA00001946"/>
    </source>
</evidence>
<dbReference type="EC" id="2.5.1.10" evidence="8"/>
<dbReference type="InterPro" id="IPR008949">
    <property type="entry name" value="Isoprenoid_synthase_dom_sf"/>
</dbReference>
<dbReference type="NCBIfam" id="NF045485">
    <property type="entry name" value="FPPsyn"/>
    <property type="match status" value="1"/>
</dbReference>
<dbReference type="InterPro" id="IPR053378">
    <property type="entry name" value="Prenyl_diphosphate_synthase"/>
</dbReference>
<protein>
    <submittedName>
        <fullName evidence="8">Polyprenyl synthetase</fullName>
        <ecNumber evidence="8">2.5.1.1</ecNumber>
        <ecNumber evidence="8">2.5.1.10</ecNumber>
        <ecNumber evidence="8">2.5.1.29</ecNumber>
    </submittedName>
</protein>
<dbReference type="GO" id="GO:0004337">
    <property type="term" value="F:(2E,6E)-farnesyl diphosphate synthase activity"/>
    <property type="evidence" value="ECO:0007669"/>
    <property type="project" value="UniProtKB-EC"/>
</dbReference>
<dbReference type="Proteomes" id="UP000009145">
    <property type="component" value="Chromosome"/>
</dbReference>
<dbReference type="SUPFAM" id="SSF48576">
    <property type="entry name" value="Terpenoid synthases"/>
    <property type="match status" value="1"/>
</dbReference>
<keyword evidence="6" id="KW-0414">Isoprene biosynthesis</keyword>
<dbReference type="eggNOG" id="COG0142">
    <property type="taxonomic scope" value="Bacteria"/>
</dbReference>
<accession>I1YG05</accession>
<dbReference type="GO" id="GO:0005737">
    <property type="term" value="C:cytoplasm"/>
    <property type="evidence" value="ECO:0007669"/>
    <property type="project" value="UniProtKB-ARBA"/>
</dbReference>
<evidence type="ECO:0000256" key="3">
    <source>
        <dbReference type="ARBA" id="ARBA00022679"/>
    </source>
</evidence>
<dbReference type="KEGG" id="mec:Q7C_677"/>
<evidence type="ECO:0000256" key="7">
    <source>
        <dbReference type="RuleBase" id="RU004466"/>
    </source>
</evidence>
<gene>
    <name evidence="8" type="ordered locus">Q7C_677</name>
</gene>
<dbReference type="OrthoDB" id="9805316at2"/>
<evidence type="ECO:0000313" key="9">
    <source>
        <dbReference type="Proteomes" id="UP000009145"/>
    </source>
</evidence>
<dbReference type="Gene3D" id="1.10.600.10">
    <property type="entry name" value="Farnesyl Diphosphate Synthase"/>
    <property type="match status" value="1"/>
</dbReference>
<organism evidence="8 9">
    <name type="scientific">Methylophaga frappieri (strain ATCC BAA-2434 / DSM 25690 / JAM7)</name>
    <dbReference type="NCBI Taxonomy" id="754477"/>
    <lineage>
        <taxon>Bacteria</taxon>
        <taxon>Pseudomonadati</taxon>
        <taxon>Pseudomonadota</taxon>
        <taxon>Gammaproteobacteria</taxon>
        <taxon>Thiotrichales</taxon>
        <taxon>Piscirickettsiaceae</taxon>
        <taxon>Methylophaga</taxon>
    </lineage>
</organism>
<dbReference type="PROSITE" id="PS00723">
    <property type="entry name" value="POLYPRENYL_SYNTHASE_1"/>
    <property type="match status" value="1"/>
</dbReference>
<keyword evidence="9" id="KW-1185">Reference proteome</keyword>
<dbReference type="EC" id="2.5.1.29" evidence="8"/>
<dbReference type="EMBL" id="CP003380">
    <property type="protein sequence ID" value="AFJ01848.1"/>
    <property type="molecule type" value="Genomic_DNA"/>
</dbReference>
<dbReference type="GO" id="GO:0008654">
    <property type="term" value="P:phospholipid biosynthetic process"/>
    <property type="evidence" value="ECO:0007669"/>
    <property type="project" value="UniProtKB-ARBA"/>
</dbReference>
<dbReference type="PANTHER" id="PTHR43281">
    <property type="entry name" value="FARNESYL DIPHOSPHATE SYNTHASE"/>
    <property type="match status" value="1"/>
</dbReference>
<comment type="cofactor">
    <cofactor evidence="1">
        <name>Mg(2+)</name>
        <dbReference type="ChEBI" id="CHEBI:18420"/>
    </cofactor>
</comment>
<evidence type="ECO:0000313" key="8">
    <source>
        <dbReference type="EMBL" id="AFJ01848.1"/>
    </source>
</evidence>
<keyword evidence="3 7" id="KW-0808">Transferase</keyword>
<dbReference type="FunFam" id="1.10.600.10:FF:000001">
    <property type="entry name" value="Geranylgeranyl diphosphate synthase"/>
    <property type="match status" value="1"/>
</dbReference>
<dbReference type="EC" id="2.5.1.1" evidence="8"/>
<keyword evidence="4" id="KW-0479">Metal-binding</keyword>
<dbReference type="STRING" id="754477.Q7C_677"/>
<keyword evidence="5" id="KW-0460">Magnesium</keyword>
<dbReference type="Pfam" id="PF00348">
    <property type="entry name" value="polyprenyl_synt"/>
    <property type="match status" value="1"/>
</dbReference>
<dbReference type="InterPro" id="IPR000092">
    <property type="entry name" value="Polyprenyl_synt"/>
</dbReference>
<dbReference type="RefSeq" id="WP_014703269.1">
    <property type="nucleotide sequence ID" value="NC_017856.1"/>
</dbReference>
<dbReference type="SFLD" id="SFLDG01017">
    <property type="entry name" value="Polyprenyl_Transferase_Like"/>
    <property type="match status" value="1"/>
</dbReference>
<dbReference type="GO" id="GO:0016114">
    <property type="term" value="P:terpenoid biosynthetic process"/>
    <property type="evidence" value="ECO:0007669"/>
    <property type="project" value="UniProtKB-ARBA"/>
</dbReference>
<dbReference type="NCBIfam" id="NF007877">
    <property type="entry name" value="PRK10581.1"/>
    <property type="match status" value="1"/>
</dbReference>
<dbReference type="PROSITE" id="PS00444">
    <property type="entry name" value="POLYPRENYL_SYNTHASE_2"/>
    <property type="match status" value="1"/>
</dbReference>
<reference evidence="8 9" key="1">
    <citation type="journal article" date="2012" name="J. Bacteriol.">
        <title>Complete genome sequences of Methylophaga sp. strain JAM1 and Methylophaga sp. strain JAM7.</title>
        <authorList>
            <person name="Villeneuve C."/>
            <person name="Martineau C."/>
            <person name="Mauffrey F."/>
            <person name="Villemur R."/>
        </authorList>
    </citation>
    <scope>NUCLEOTIDE SEQUENCE [LARGE SCALE GENOMIC DNA]</scope>
    <source>
        <strain evidence="8 9">JAM7</strain>
    </source>
</reference>
<dbReference type="GO" id="GO:0004311">
    <property type="term" value="F:geranylgeranyl diphosphate synthase activity"/>
    <property type="evidence" value="ECO:0007669"/>
    <property type="project" value="UniProtKB-EC"/>
</dbReference>
<evidence type="ECO:0000256" key="6">
    <source>
        <dbReference type="ARBA" id="ARBA00023229"/>
    </source>
</evidence>
<dbReference type="InterPro" id="IPR033749">
    <property type="entry name" value="Polyprenyl_synt_CS"/>
</dbReference>
<name>I1YG05_METFJ</name>
<dbReference type="AlphaFoldDB" id="I1YG05"/>
<dbReference type="PANTHER" id="PTHR43281:SF1">
    <property type="entry name" value="FARNESYL DIPHOSPHATE SYNTHASE"/>
    <property type="match status" value="1"/>
</dbReference>
<evidence type="ECO:0000256" key="4">
    <source>
        <dbReference type="ARBA" id="ARBA00022723"/>
    </source>
</evidence>
<dbReference type="PATRIC" id="fig|754477.3.peg.669"/>
<dbReference type="CDD" id="cd00685">
    <property type="entry name" value="Trans_IPPS_HT"/>
    <property type="match status" value="1"/>
</dbReference>
<evidence type="ECO:0000256" key="5">
    <source>
        <dbReference type="ARBA" id="ARBA00022842"/>
    </source>
</evidence>
<proteinExistence type="inferred from homology"/>
<dbReference type="SFLD" id="SFLDS00005">
    <property type="entry name" value="Isoprenoid_Synthase_Type_I"/>
    <property type="match status" value="1"/>
</dbReference>
<dbReference type="GO" id="GO:0046872">
    <property type="term" value="F:metal ion binding"/>
    <property type="evidence" value="ECO:0007669"/>
    <property type="project" value="UniProtKB-KW"/>
</dbReference>
<sequence length="286" mass="30752">MRAQQQRVGTALELALQLATPADTLLAAMQYATLNGGKRLRAMLVYATGEAFEAEPSALDSVACAVEMIHAYSLIHDDMPMMDNDDLRRGRPSCHKAFDESTALLAGDALQTLAFHHLSETALLAEQKLAMIRELAFQSGIMGMAGGQALDLQSVGSELDLTTLQQMHRLKTGALIEASVMMGVYCAPEVPAHTYPALRRYAAALGLAFQVQDDVLDVIADTQTLGKQQGADAARDKPTYPALLGLANAQDKAKDLIEEALTALAEIPVETQALAALARFVVQREF</sequence>
<comment type="similarity">
    <text evidence="2 7">Belongs to the FPP/GGPP synthase family.</text>
</comment>
<dbReference type="GO" id="GO:0004161">
    <property type="term" value="F:dimethylallyltranstransferase activity"/>
    <property type="evidence" value="ECO:0007669"/>
    <property type="project" value="UniProtKB-EC"/>
</dbReference>